<evidence type="ECO:0000313" key="4">
    <source>
        <dbReference type="Proteomes" id="UP000294194"/>
    </source>
</evidence>
<protein>
    <recommendedName>
        <fullName evidence="2">YCII-related domain-containing protein</fullName>
    </recommendedName>
</protein>
<keyword evidence="4" id="KW-1185">Reference proteome</keyword>
<feature type="domain" description="YCII-related" evidence="2">
    <location>
        <begin position="1"/>
        <end position="103"/>
    </location>
</feature>
<dbReference type="InterPro" id="IPR011008">
    <property type="entry name" value="Dimeric_a/b-barrel"/>
</dbReference>
<evidence type="ECO:0000259" key="2">
    <source>
        <dbReference type="Pfam" id="PF03795"/>
    </source>
</evidence>
<dbReference type="PANTHER" id="PTHR35174:SF3">
    <property type="entry name" value="BLL7171 PROTEIN"/>
    <property type="match status" value="1"/>
</dbReference>
<gene>
    <name evidence="3" type="ORF">EYE40_07050</name>
</gene>
<sequence length="110" mass="12215">MKFLLFIGTAPDAEPYDPALDNIDEWVTDNDSRGRRILGDRLADESTIVRKRGGEVLVTDGPFAEAKEWIVGFDVIEAADREEAIAVAAAHPMARNGLVAIREFWGDRED</sequence>
<dbReference type="SUPFAM" id="SSF54909">
    <property type="entry name" value="Dimeric alpha+beta barrel"/>
    <property type="match status" value="1"/>
</dbReference>
<accession>A0A4Q9GQL9</accession>
<dbReference type="InterPro" id="IPR005545">
    <property type="entry name" value="YCII"/>
</dbReference>
<dbReference type="Gene3D" id="3.30.70.1060">
    <property type="entry name" value="Dimeric alpha+beta barrel"/>
    <property type="match status" value="1"/>
</dbReference>
<dbReference type="AlphaFoldDB" id="A0A4Q9GQL9"/>
<evidence type="ECO:0000256" key="1">
    <source>
        <dbReference type="ARBA" id="ARBA00007689"/>
    </source>
</evidence>
<name>A0A4Q9GQL9_9MICO</name>
<comment type="caution">
    <text evidence="3">The sequence shown here is derived from an EMBL/GenBank/DDBJ whole genome shotgun (WGS) entry which is preliminary data.</text>
</comment>
<reference evidence="4" key="1">
    <citation type="submission" date="2019-02" db="EMBL/GenBank/DDBJ databases">
        <title>Glaciihabitans arcticus sp. nov., a psychrotolerant bacterium isolated from polar soil.</title>
        <authorList>
            <person name="Dahal R.H."/>
        </authorList>
    </citation>
    <scope>NUCLEOTIDE SEQUENCE [LARGE SCALE GENOMIC DNA]</scope>
    <source>
        <strain evidence="4">RP-3-7</strain>
    </source>
</reference>
<proteinExistence type="inferred from homology"/>
<dbReference type="Proteomes" id="UP000294194">
    <property type="component" value="Unassembled WGS sequence"/>
</dbReference>
<dbReference type="RefSeq" id="WP_130981287.1">
    <property type="nucleotide sequence ID" value="NZ_SISG01000001.1"/>
</dbReference>
<dbReference type="EMBL" id="SISG01000001">
    <property type="protein sequence ID" value="TBN57176.1"/>
    <property type="molecule type" value="Genomic_DNA"/>
</dbReference>
<dbReference type="Pfam" id="PF03795">
    <property type="entry name" value="YCII"/>
    <property type="match status" value="1"/>
</dbReference>
<comment type="similarity">
    <text evidence="1">Belongs to the YciI family.</text>
</comment>
<organism evidence="3 4">
    <name type="scientific">Glaciihabitans arcticus</name>
    <dbReference type="NCBI Taxonomy" id="2668039"/>
    <lineage>
        <taxon>Bacteria</taxon>
        <taxon>Bacillati</taxon>
        <taxon>Actinomycetota</taxon>
        <taxon>Actinomycetes</taxon>
        <taxon>Micrococcales</taxon>
        <taxon>Microbacteriaceae</taxon>
        <taxon>Glaciihabitans</taxon>
    </lineage>
</organism>
<dbReference type="PANTHER" id="PTHR35174">
    <property type="entry name" value="BLL7171 PROTEIN-RELATED"/>
    <property type="match status" value="1"/>
</dbReference>
<evidence type="ECO:0000313" key="3">
    <source>
        <dbReference type="EMBL" id="TBN57176.1"/>
    </source>
</evidence>